<keyword evidence="1" id="KW-0540">Nuclease</keyword>
<dbReference type="PIRSF" id="PIRSF003109">
    <property type="entry name" value="McrC"/>
    <property type="match status" value="1"/>
</dbReference>
<dbReference type="KEGG" id="ppsc:EHS13_04170"/>
<dbReference type="GO" id="GO:0004519">
    <property type="term" value="F:endonuclease activity"/>
    <property type="evidence" value="ECO:0007669"/>
    <property type="project" value="UniProtKB-KW"/>
</dbReference>
<evidence type="ECO:0000313" key="2">
    <source>
        <dbReference type="Proteomes" id="UP000426246"/>
    </source>
</evidence>
<dbReference type="GO" id="GO:0009307">
    <property type="term" value="P:DNA restriction-modification system"/>
    <property type="evidence" value="ECO:0007669"/>
    <property type="project" value="InterPro"/>
</dbReference>
<dbReference type="Proteomes" id="UP000426246">
    <property type="component" value="Chromosome"/>
</dbReference>
<dbReference type="PANTHER" id="PTHR38733:SF1">
    <property type="entry name" value="TYPE IV METHYL-DIRECTED RESTRICTION ENZYME ECOKMCRBC"/>
    <property type="match status" value="1"/>
</dbReference>
<dbReference type="PANTHER" id="PTHR38733">
    <property type="entry name" value="PROTEIN MCRC"/>
    <property type="match status" value="1"/>
</dbReference>
<dbReference type="REBASE" id="369186">
    <property type="entry name" value="Pps311T8McrBCP"/>
</dbReference>
<reference evidence="2" key="1">
    <citation type="submission" date="2018-11" db="EMBL/GenBank/DDBJ databases">
        <title>Complete genome sequence of Paenibacillus sp. ML311-T8.</title>
        <authorList>
            <person name="Nam Y.-D."/>
            <person name="Kang J."/>
            <person name="Chung W.-H."/>
            <person name="Park Y.S."/>
        </authorList>
    </citation>
    <scope>NUCLEOTIDE SEQUENCE [LARGE SCALE GENOMIC DNA]</scope>
    <source>
        <strain evidence="2">ML311-T8</strain>
    </source>
</reference>
<sequence>MKEPSRIPIRNLYYMLCYAWDRLDESEQQNADQEDAKDIYDLFTRLLIDRVSSMLKKGLYREYHPIEEESSTLRGKLQFAPSVRALTHLRSKMVISYDELSTNLIHNRIVKSTLHLLLKVKELNVSHKERIAGLYNHFQEVSLIKLNDSVFQQAKVHRNNRHYGFVLQICRLIYHGLLVNEEDGTCRFSDFERDHKKMAELFEQFTRNFYKKELKDYWVHSEKIDWDEDTNTPGSYLPIMRTDISIDKDHVKWIIDTKFYGTTLSTGRFGNKTIRSNNLYQIYSYLRNIEKRNPSKVLKGALLYPKVDQSLSLTYQLSGHEVKIYTVDLSASWPSIHQRLLELVGLSG</sequence>
<dbReference type="InterPro" id="IPR019292">
    <property type="entry name" value="McrC"/>
</dbReference>
<dbReference type="OrthoDB" id="9786961at2"/>
<evidence type="ECO:0000313" key="1">
    <source>
        <dbReference type="EMBL" id="QGQ94158.1"/>
    </source>
</evidence>
<accession>A0A6B8RFF8</accession>
<proteinExistence type="predicted"/>
<dbReference type="EMBL" id="CP034235">
    <property type="protein sequence ID" value="QGQ94158.1"/>
    <property type="molecule type" value="Genomic_DNA"/>
</dbReference>
<dbReference type="InterPro" id="IPR014407">
    <property type="entry name" value="McrC_bac"/>
</dbReference>
<dbReference type="AlphaFoldDB" id="A0A6B8RFF8"/>
<dbReference type="RefSeq" id="WP_155699157.1">
    <property type="nucleotide sequence ID" value="NZ_CP034235.1"/>
</dbReference>
<gene>
    <name evidence="1" type="primary">mcrC</name>
    <name evidence="1" type="ORF">EHS13_04170</name>
</gene>
<keyword evidence="1" id="KW-0255">Endonuclease</keyword>
<organism evidence="1 2">
    <name type="scientific">Paenibacillus psychroresistens</name>
    <dbReference type="NCBI Taxonomy" id="1778678"/>
    <lineage>
        <taxon>Bacteria</taxon>
        <taxon>Bacillati</taxon>
        <taxon>Bacillota</taxon>
        <taxon>Bacilli</taxon>
        <taxon>Bacillales</taxon>
        <taxon>Paenibacillaceae</taxon>
        <taxon>Paenibacillus</taxon>
    </lineage>
</organism>
<keyword evidence="1" id="KW-0378">Hydrolase</keyword>
<name>A0A6B8RFF8_9BACL</name>
<protein>
    <submittedName>
        <fullName evidence="1">5-methylcytosine-specific restriction endonuclease system specificity protein McrC</fullName>
    </submittedName>
</protein>
<dbReference type="Pfam" id="PF10117">
    <property type="entry name" value="McrBC"/>
    <property type="match status" value="1"/>
</dbReference>
<keyword evidence="2" id="KW-1185">Reference proteome</keyword>
<dbReference type="NCBIfam" id="NF007277">
    <property type="entry name" value="PRK09736.1"/>
    <property type="match status" value="1"/>
</dbReference>